<keyword evidence="8" id="KW-1185">Reference proteome</keyword>
<evidence type="ECO:0000313" key="8">
    <source>
        <dbReference type="Proteomes" id="UP001597357"/>
    </source>
</evidence>
<dbReference type="InterPro" id="IPR023408">
    <property type="entry name" value="MscS_beta-dom_sf"/>
</dbReference>
<dbReference type="InterPro" id="IPR010920">
    <property type="entry name" value="LSM_dom_sf"/>
</dbReference>
<evidence type="ECO:0000256" key="4">
    <source>
        <dbReference type="ARBA" id="ARBA00023136"/>
    </source>
</evidence>
<dbReference type="Gene3D" id="2.30.30.60">
    <property type="match status" value="1"/>
</dbReference>
<evidence type="ECO:0000256" key="3">
    <source>
        <dbReference type="ARBA" id="ARBA00022989"/>
    </source>
</evidence>
<gene>
    <name evidence="7" type="ORF">ACFSQ0_03485</name>
</gene>
<dbReference type="InterPro" id="IPR006685">
    <property type="entry name" value="MscS_channel_2nd"/>
</dbReference>
<dbReference type="PANTHER" id="PTHR30221:SF8">
    <property type="entry name" value="SMALL-CONDUCTANCE MECHANOSENSITIVE CHANNEL"/>
    <property type="match status" value="1"/>
</dbReference>
<evidence type="ECO:0000259" key="6">
    <source>
        <dbReference type="Pfam" id="PF00924"/>
    </source>
</evidence>
<comment type="subcellular location">
    <subcellularLocation>
        <location evidence="1">Membrane</location>
    </subcellularLocation>
</comment>
<dbReference type="InterPro" id="IPR045275">
    <property type="entry name" value="MscS_archaea/bacteria_type"/>
</dbReference>
<reference evidence="8" key="1">
    <citation type="journal article" date="2019" name="Int. J. Syst. Evol. Microbiol.">
        <title>The Global Catalogue of Microorganisms (GCM) 10K type strain sequencing project: providing services to taxonomists for standard genome sequencing and annotation.</title>
        <authorList>
            <consortium name="The Broad Institute Genomics Platform"/>
            <consortium name="The Broad Institute Genome Sequencing Center for Infectious Disease"/>
            <person name="Wu L."/>
            <person name="Ma J."/>
        </authorList>
    </citation>
    <scope>NUCLEOTIDE SEQUENCE [LARGE SCALE GENOMIC DNA]</scope>
    <source>
        <strain evidence="8">KCTC 42255</strain>
    </source>
</reference>
<name>A0ABW5SEC9_9FLAO</name>
<dbReference type="Pfam" id="PF00924">
    <property type="entry name" value="MS_channel_2nd"/>
    <property type="match status" value="1"/>
</dbReference>
<feature type="domain" description="Mechanosensitive ion channel MscS" evidence="6">
    <location>
        <begin position="98"/>
        <end position="164"/>
    </location>
</feature>
<keyword evidence="2 5" id="KW-0812">Transmembrane</keyword>
<comment type="caution">
    <text evidence="7">The sequence shown here is derived from an EMBL/GenBank/DDBJ whole genome shotgun (WGS) entry which is preliminary data.</text>
</comment>
<feature type="transmembrane region" description="Helical" evidence="5">
    <location>
        <begin position="84"/>
        <end position="112"/>
    </location>
</feature>
<evidence type="ECO:0000256" key="5">
    <source>
        <dbReference type="SAM" id="Phobius"/>
    </source>
</evidence>
<evidence type="ECO:0000256" key="1">
    <source>
        <dbReference type="ARBA" id="ARBA00004370"/>
    </source>
</evidence>
<protein>
    <submittedName>
        <fullName evidence="7">Mechanosensitive ion channel domain-containing protein</fullName>
    </submittedName>
</protein>
<proteinExistence type="predicted"/>
<organism evidence="7 8">
    <name type="scientific">Mesonia sediminis</name>
    <dbReference type="NCBI Taxonomy" id="1703946"/>
    <lineage>
        <taxon>Bacteria</taxon>
        <taxon>Pseudomonadati</taxon>
        <taxon>Bacteroidota</taxon>
        <taxon>Flavobacteriia</taxon>
        <taxon>Flavobacteriales</taxon>
        <taxon>Flavobacteriaceae</taxon>
        <taxon>Mesonia</taxon>
    </lineage>
</organism>
<evidence type="ECO:0000313" key="7">
    <source>
        <dbReference type="EMBL" id="MFD2697042.1"/>
    </source>
</evidence>
<dbReference type="EMBL" id="JBHULZ010000023">
    <property type="protein sequence ID" value="MFD2697042.1"/>
    <property type="molecule type" value="Genomic_DNA"/>
</dbReference>
<feature type="transmembrane region" description="Helical" evidence="5">
    <location>
        <begin position="12"/>
        <end position="29"/>
    </location>
</feature>
<accession>A0ABW5SEC9</accession>
<dbReference type="RefSeq" id="WP_379044175.1">
    <property type="nucleotide sequence ID" value="NZ_JBHULZ010000023.1"/>
</dbReference>
<keyword evidence="3 5" id="KW-1133">Transmembrane helix</keyword>
<keyword evidence="4 5" id="KW-0472">Membrane</keyword>
<sequence>MHNYFNTYQRELFITLGILIFLGILKYLFNKATHKIYQKEAIHQARFRLIIRYINVFIVFLAIFLLMVAWGVKIQEISLLFSSIFAVIGIALFAIWSILSNITSGIIMFFSFPYRIGDRIKIHDKDFIAEPAIIEDIKAFHLYLRLENGELITYPNNLILQKPVSLIQKDALLDKNNSDFVD</sequence>
<feature type="transmembrane region" description="Helical" evidence="5">
    <location>
        <begin position="50"/>
        <end position="72"/>
    </location>
</feature>
<dbReference type="PANTHER" id="PTHR30221">
    <property type="entry name" value="SMALL-CONDUCTANCE MECHANOSENSITIVE CHANNEL"/>
    <property type="match status" value="1"/>
</dbReference>
<dbReference type="SUPFAM" id="SSF50182">
    <property type="entry name" value="Sm-like ribonucleoproteins"/>
    <property type="match status" value="1"/>
</dbReference>
<evidence type="ECO:0000256" key="2">
    <source>
        <dbReference type="ARBA" id="ARBA00022692"/>
    </source>
</evidence>
<dbReference type="Proteomes" id="UP001597357">
    <property type="component" value="Unassembled WGS sequence"/>
</dbReference>
<dbReference type="Gene3D" id="1.10.287.1260">
    <property type="match status" value="1"/>
</dbReference>